<dbReference type="InterPro" id="IPR051012">
    <property type="entry name" value="CellSynth/LPSAsmb/PSIAsmb"/>
</dbReference>
<dbReference type="Gene3D" id="1.25.40.10">
    <property type="entry name" value="Tetratricopeptide repeat domain"/>
    <property type="match status" value="2"/>
</dbReference>
<evidence type="ECO:0000256" key="3">
    <source>
        <dbReference type="SAM" id="MobiDB-lite"/>
    </source>
</evidence>
<dbReference type="Pfam" id="PF14559">
    <property type="entry name" value="TPR_19"/>
    <property type="match status" value="1"/>
</dbReference>
<dbReference type="Gene3D" id="3.40.50.2000">
    <property type="entry name" value="Glycogen Phosphorylase B"/>
    <property type="match status" value="1"/>
</dbReference>
<organism evidence="4 5">
    <name type="scientific">Roseospira goensis</name>
    <dbReference type="NCBI Taxonomy" id="391922"/>
    <lineage>
        <taxon>Bacteria</taxon>
        <taxon>Pseudomonadati</taxon>
        <taxon>Pseudomonadota</taxon>
        <taxon>Alphaproteobacteria</taxon>
        <taxon>Rhodospirillales</taxon>
        <taxon>Rhodospirillaceae</taxon>
        <taxon>Roseospira</taxon>
    </lineage>
</organism>
<dbReference type="RefSeq" id="WP_184432210.1">
    <property type="nucleotide sequence ID" value="NZ_JACIGI010000005.1"/>
</dbReference>
<dbReference type="Proteomes" id="UP000555728">
    <property type="component" value="Unassembled WGS sequence"/>
</dbReference>
<protein>
    <submittedName>
        <fullName evidence="4">Tetratricopeptide (TPR) repeat protein</fullName>
    </submittedName>
</protein>
<name>A0A7W6WK58_9PROT</name>
<reference evidence="4 5" key="1">
    <citation type="submission" date="2020-08" db="EMBL/GenBank/DDBJ databases">
        <title>Genome sequencing of Purple Non-Sulfur Bacteria from various extreme environments.</title>
        <authorList>
            <person name="Mayer M."/>
        </authorList>
    </citation>
    <scope>NUCLEOTIDE SEQUENCE [LARGE SCALE GENOMIC DNA]</scope>
    <source>
        <strain evidence="4 5">JA135</strain>
    </source>
</reference>
<keyword evidence="5" id="KW-1185">Reference proteome</keyword>
<dbReference type="PANTHER" id="PTHR45586:SF1">
    <property type="entry name" value="LIPOPOLYSACCHARIDE ASSEMBLY PROTEIN B"/>
    <property type="match status" value="1"/>
</dbReference>
<dbReference type="SUPFAM" id="SSF53756">
    <property type="entry name" value="UDP-Glycosyltransferase/glycogen phosphorylase"/>
    <property type="match status" value="1"/>
</dbReference>
<dbReference type="SUPFAM" id="SSF48452">
    <property type="entry name" value="TPR-like"/>
    <property type="match status" value="2"/>
</dbReference>
<sequence>MNPTDDGAAEGAVLADDRPVAAGPPARDPDPHPDPYPDAGTAEPPTDPAGTQTVHAVTQARRLFAAGDDSGVRALADALETEPLPRNRGNLMRMIGLAALRQGDAADGRDWLEAARDDLGDDDVALSVALGGACLADGSPGTAEAHFRYALARVPNAVGACVGLACALEGLNDRAGALVAWRHAVAALVTLTPSTADPWMLGLPSGVARGPVTEMAAALHEAGDEAGADRLLTRLAALFPADADILEVRAQVPQTGAETGPDHTADAEHGLLVEAGPDGPRALMDQAHEASEAGHREAARQLYQRAGALAVAAPSPLDDDLAALALGAADALRRLGDPGTATGLLERLAEHRPDDPEVTRERALSLQAGGDAEAALALVERTEASLGRTRHVPLLLVHAGLLHQLGRLDEAAGVCARAVAADPAAAAPYRDLAQILEQAQRPDEAMAACHAALLRDPAQTWCRSLIARVLESRNQLDPAIEHHGRVLDSDPDSPDAHLALALALLKRGDWTDGWEEYEWRVLKTDRPPDSFGQRPWEGEPLDGRRLLIWHEMQGVVEELMFLRLAPAAARLANGPLVIEADPRLVPLLARGMPDVTVVPVADPPAEAVHAPDVVAQVPFGSLPRLVAPEPAAGVTGRPTIAADEGRAAALRERYLADGEALLVGLCWSPLGSRRRRERRVPLSALDPLFALEGVRFVALQPGSARAKLERLRAERTLDAVIDPEIDAATDLDGLAAQITACDMVVSADALVAHLTGSLAVPGLLLLPFAADWRWGLSGTRTPWYPSLRLARQTVPRDWSRPVARAAAAVTHYRDAARAAGGTP</sequence>
<keyword evidence="2" id="KW-0802">TPR repeat</keyword>
<proteinExistence type="predicted"/>
<gene>
    <name evidence="4" type="ORF">GGD88_000940</name>
</gene>
<dbReference type="PANTHER" id="PTHR45586">
    <property type="entry name" value="TPR REPEAT-CONTAINING PROTEIN PA4667"/>
    <property type="match status" value="1"/>
</dbReference>
<evidence type="ECO:0000313" key="4">
    <source>
        <dbReference type="EMBL" id="MBB4285223.1"/>
    </source>
</evidence>
<dbReference type="AlphaFoldDB" id="A0A7W6WK58"/>
<evidence type="ECO:0000256" key="1">
    <source>
        <dbReference type="ARBA" id="ARBA00022737"/>
    </source>
</evidence>
<dbReference type="InterPro" id="IPR011990">
    <property type="entry name" value="TPR-like_helical_dom_sf"/>
</dbReference>
<evidence type="ECO:0000256" key="2">
    <source>
        <dbReference type="ARBA" id="ARBA00022803"/>
    </source>
</evidence>
<keyword evidence="1" id="KW-0677">Repeat</keyword>
<dbReference type="SMART" id="SM00028">
    <property type="entry name" value="TPR"/>
    <property type="match status" value="4"/>
</dbReference>
<dbReference type="Pfam" id="PF13432">
    <property type="entry name" value="TPR_16"/>
    <property type="match status" value="2"/>
</dbReference>
<comment type="caution">
    <text evidence="4">The sequence shown here is derived from an EMBL/GenBank/DDBJ whole genome shotgun (WGS) entry which is preliminary data.</text>
</comment>
<evidence type="ECO:0000313" key="5">
    <source>
        <dbReference type="Proteomes" id="UP000555728"/>
    </source>
</evidence>
<dbReference type="InterPro" id="IPR019734">
    <property type="entry name" value="TPR_rpt"/>
</dbReference>
<accession>A0A7W6WK58</accession>
<dbReference type="EMBL" id="JACIGI010000005">
    <property type="protein sequence ID" value="MBB4285223.1"/>
    <property type="molecule type" value="Genomic_DNA"/>
</dbReference>
<feature type="region of interest" description="Disordered" evidence="3">
    <location>
        <begin position="1"/>
        <end position="54"/>
    </location>
</feature>